<dbReference type="PROSITE" id="PS50172">
    <property type="entry name" value="BRCT"/>
    <property type="match status" value="3"/>
</dbReference>
<dbReference type="CDD" id="cd17751">
    <property type="entry name" value="BRCT_microcephalin_rpt3"/>
    <property type="match status" value="1"/>
</dbReference>
<accession>A0A8S1GPM6</accession>
<feature type="region of interest" description="Disordered" evidence="2">
    <location>
        <begin position="299"/>
        <end position="319"/>
    </location>
</feature>
<dbReference type="GO" id="GO:0005524">
    <property type="term" value="F:ATP binding"/>
    <property type="evidence" value="ECO:0007669"/>
    <property type="project" value="InterPro"/>
</dbReference>
<dbReference type="SUPFAM" id="SSF52113">
    <property type="entry name" value="BRCT domain"/>
    <property type="match status" value="3"/>
</dbReference>
<dbReference type="GO" id="GO:0003910">
    <property type="term" value="F:DNA ligase (ATP) activity"/>
    <property type="evidence" value="ECO:0007669"/>
    <property type="project" value="InterPro"/>
</dbReference>
<evidence type="ECO:0000313" key="4">
    <source>
        <dbReference type="EMBL" id="CAD6184702.1"/>
    </source>
</evidence>
<dbReference type="InterPro" id="IPR001357">
    <property type="entry name" value="BRCT_dom"/>
</dbReference>
<dbReference type="InterPro" id="IPR029710">
    <property type="entry name" value="LIG4"/>
</dbReference>
<evidence type="ECO:0000256" key="1">
    <source>
        <dbReference type="ARBA" id="ARBA00023172"/>
    </source>
</evidence>
<dbReference type="GO" id="GO:0032807">
    <property type="term" value="C:DNA ligase IV complex"/>
    <property type="evidence" value="ECO:0007669"/>
    <property type="project" value="TreeGrafter"/>
</dbReference>
<evidence type="ECO:0000256" key="2">
    <source>
        <dbReference type="SAM" id="MobiDB-lite"/>
    </source>
</evidence>
<dbReference type="OrthoDB" id="2384350at2759"/>
<dbReference type="PANTHER" id="PTHR45997">
    <property type="entry name" value="DNA LIGASE 4"/>
    <property type="match status" value="1"/>
</dbReference>
<dbReference type="GO" id="GO:0006297">
    <property type="term" value="P:nucleotide-excision repair, DNA gap filling"/>
    <property type="evidence" value="ECO:0007669"/>
    <property type="project" value="TreeGrafter"/>
</dbReference>
<dbReference type="CDD" id="cd00027">
    <property type="entry name" value="BRCT"/>
    <property type="match status" value="1"/>
</dbReference>
<dbReference type="PANTHER" id="PTHR45997:SF1">
    <property type="entry name" value="DNA LIGASE 4"/>
    <property type="match status" value="1"/>
</dbReference>
<dbReference type="SMART" id="SM00292">
    <property type="entry name" value="BRCT"/>
    <property type="match status" value="3"/>
</dbReference>
<feature type="domain" description="BRCT" evidence="3">
    <location>
        <begin position="601"/>
        <end position="690"/>
    </location>
</feature>
<dbReference type="Pfam" id="PF00533">
    <property type="entry name" value="BRCT"/>
    <property type="match status" value="1"/>
</dbReference>
<name>A0A8S1GPM6_9PELO</name>
<reference evidence="4" key="1">
    <citation type="submission" date="2020-10" db="EMBL/GenBank/DDBJ databases">
        <authorList>
            <person name="Kikuchi T."/>
        </authorList>
    </citation>
    <scope>NUCLEOTIDE SEQUENCE</scope>
    <source>
        <strain evidence="4">NKZ352</strain>
    </source>
</reference>
<evidence type="ECO:0000259" key="3">
    <source>
        <dbReference type="PROSITE" id="PS50172"/>
    </source>
</evidence>
<dbReference type="Gene3D" id="3.40.50.10190">
    <property type="entry name" value="BRCT domain"/>
    <property type="match status" value="3"/>
</dbReference>
<proteinExistence type="predicted"/>
<dbReference type="EMBL" id="CAJGYM010000001">
    <property type="protein sequence ID" value="CAD6184702.1"/>
    <property type="molecule type" value="Genomic_DNA"/>
</dbReference>
<feature type="domain" description="BRCT" evidence="3">
    <location>
        <begin position="541"/>
        <end position="589"/>
    </location>
</feature>
<feature type="region of interest" description="Disordered" evidence="2">
    <location>
        <begin position="26"/>
        <end position="81"/>
    </location>
</feature>
<keyword evidence="1" id="KW-0233">DNA recombination</keyword>
<evidence type="ECO:0000313" key="5">
    <source>
        <dbReference type="Proteomes" id="UP000835052"/>
    </source>
</evidence>
<protein>
    <recommendedName>
        <fullName evidence="3">BRCT domain-containing protein</fullName>
    </recommendedName>
</protein>
<feature type="domain" description="BRCT" evidence="3">
    <location>
        <begin position="101"/>
        <end position="193"/>
    </location>
</feature>
<organism evidence="4 5">
    <name type="scientific">Caenorhabditis auriculariae</name>
    <dbReference type="NCBI Taxonomy" id="2777116"/>
    <lineage>
        <taxon>Eukaryota</taxon>
        <taxon>Metazoa</taxon>
        <taxon>Ecdysozoa</taxon>
        <taxon>Nematoda</taxon>
        <taxon>Chromadorea</taxon>
        <taxon>Rhabditida</taxon>
        <taxon>Rhabditina</taxon>
        <taxon>Rhabditomorpha</taxon>
        <taxon>Rhabditoidea</taxon>
        <taxon>Rhabditidae</taxon>
        <taxon>Peloderinae</taxon>
        <taxon>Caenorhabditis</taxon>
    </lineage>
</organism>
<comment type="caution">
    <text evidence="4">The sequence shown here is derived from an EMBL/GenBank/DDBJ whole genome shotgun (WGS) entry which is preliminary data.</text>
</comment>
<dbReference type="Proteomes" id="UP000835052">
    <property type="component" value="Unassembled WGS sequence"/>
</dbReference>
<dbReference type="GO" id="GO:0006310">
    <property type="term" value="P:DNA recombination"/>
    <property type="evidence" value="ECO:0007669"/>
    <property type="project" value="UniProtKB-KW"/>
</dbReference>
<sequence>MSIAHDFPDITLSPIRSEPEANSFSVHFTSSLETDGKSKSKPPQVVVDKTLGTTSINEEDSEENDANREISRRQQSQRPAAPLGDVSELFRTIDVLADTVELVIPLRGAKVVVNVGCCEEARQEVCDKLEEMGAAVVDDVTSSTTHCVVDSRASLEVVERVLQARQAVFLVDVHWVQKCYEKKEKVSEEEFSMYDCRYLRKKLRRVSSVLSIREYSEEYVSDNENDENASPGAQVGTGESLMQRSMTAEELLGKKSRQFPEKLDELAKEYRLQPLSALRGFHHCTDCPNHTVHSITVAEEEPTNGPSRPIPKWRAKLGPNTFKNPKSLVILRRRSHDGFVLEHRNPEDISVPINKASHDVREVLRPAKRPRKAPQKKQMPPIDAINDMRRVTSTDLNQIRTTLKKNAAISKSRTGKGKKNYHVETVSESQRHFGTDLINVSEDAELESALASLRLRADSPQSHTSSSATTGRAPLFPTRSSFINRLQCVSTGEGFVEVSPIRNQVVKNAVVLSGFNKRYATFYRELAELWNLTIATETGPTTKCVVSRAGERTLTVLQAVCRGIPVVKPAWLEDCVENECLLPIREYFYEKWSNLLAKRKVYSRIFENMGKIFVADGCSPPSDQIRWIIRSSGGRITYTIEKASIIVVPDNYPPIVSDSQWLVLPPIVSPLFIIDSVTHNELMMFADYLEQTLEIPSPRP</sequence>
<dbReference type="GO" id="GO:0003677">
    <property type="term" value="F:DNA binding"/>
    <property type="evidence" value="ECO:0007669"/>
    <property type="project" value="InterPro"/>
</dbReference>
<dbReference type="GO" id="GO:0006303">
    <property type="term" value="P:double-strand break repair via nonhomologous end joining"/>
    <property type="evidence" value="ECO:0007669"/>
    <property type="project" value="TreeGrafter"/>
</dbReference>
<keyword evidence="5" id="KW-1185">Reference proteome</keyword>
<dbReference type="AlphaFoldDB" id="A0A8S1GPM6"/>
<dbReference type="InterPro" id="IPR036420">
    <property type="entry name" value="BRCT_dom_sf"/>
</dbReference>
<gene>
    <name evidence="4" type="ORF">CAUJ_LOCUS621</name>
</gene>